<feature type="transmembrane region" description="Helical" evidence="1">
    <location>
        <begin position="65"/>
        <end position="98"/>
    </location>
</feature>
<dbReference type="Pfam" id="PF07456">
    <property type="entry name" value="Hpre_diP_synt_I"/>
    <property type="match status" value="1"/>
</dbReference>
<feature type="transmembrane region" description="Helical" evidence="1">
    <location>
        <begin position="16"/>
        <end position="35"/>
    </location>
</feature>
<evidence type="ECO:0000256" key="1">
    <source>
        <dbReference type="SAM" id="Phobius"/>
    </source>
</evidence>
<organism evidence="2 3">
    <name type="scientific">Paenibacillus albiflavus</name>
    <dbReference type="NCBI Taxonomy" id="2545760"/>
    <lineage>
        <taxon>Bacteria</taxon>
        <taxon>Bacillati</taxon>
        <taxon>Bacillota</taxon>
        <taxon>Bacilli</taxon>
        <taxon>Bacillales</taxon>
        <taxon>Paenibacillaceae</taxon>
        <taxon>Paenibacillus</taxon>
    </lineage>
</organism>
<evidence type="ECO:0000313" key="2">
    <source>
        <dbReference type="EMBL" id="TCZ76359.1"/>
    </source>
</evidence>
<dbReference type="Proteomes" id="UP000295418">
    <property type="component" value="Unassembled WGS sequence"/>
</dbReference>
<dbReference type="InterPro" id="IPR014535">
    <property type="entry name" value="Hpre_diP_synt_I"/>
</dbReference>
<proteinExistence type="predicted"/>
<dbReference type="Gene3D" id="1.10.1760.20">
    <property type="match status" value="1"/>
</dbReference>
<accession>A0A4R4E9U3</accession>
<name>A0A4R4E9U3_9BACL</name>
<dbReference type="InterPro" id="IPR010898">
    <property type="entry name" value="Hpre_diP_synth_I"/>
</dbReference>
<feature type="transmembrane region" description="Helical" evidence="1">
    <location>
        <begin position="42"/>
        <end position="59"/>
    </location>
</feature>
<dbReference type="AlphaFoldDB" id="A0A4R4E9U3"/>
<keyword evidence="3" id="KW-1185">Reference proteome</keyword>
<feature type="transmembrane region" description="Helical" evidence="1">
    <location>
        <begin position="110"/>
        <end position="134"/>
    </location>
</feature>
<keyword evidence="1" id="KW-1133">Transmembrane helix</keyword>
<comment type="caution">
    <text evidence="2">The sequence shown here is derived from an EMBL/GenBank/DDBJ whole genome shotgun (WGS) entry which is preliminary data.</text>
</comment>
<reference evidence="2 3" key="1">
    <citation type="submission" date="2019-03" db="EMBL/GenBank/DDBJ databases">
        <authorList>
            <person name="Kim M.K.M."/>
        </authorList>
    </citation>
    <scope>NUCLEOTIDE SEQUENCE [LARGE SCALE GENOMIC DNA]</scope>
    <source>
        <strain evidence="2 3">18JY21-1</strain>
    </source>
</reference>
<dbReference type="RefSeq" id="WP_132418726.1">
    <property type="nucleotide sequence ID" value="NZ_SKFG01000013.1"/>
</dbReference>
<evidence type="ECO:0000313" key="3">
    <source>
        <dbReference type="Proteomes" id="UP000295418"/>
    </source>
</evidence>
<dbReference type="OrthoDB" id="9799095at2"/>
<keyword evidence="1" id="KW-0472">Membrane</keyword>
<keyword evidence="1" id="KW-0812">Transmembrane</keyword>
<feature type="transmembrane region" description="Helical" evidence="1">
    <location>
        <begin position="140"/>
        <end position="161"/>
    </location>
</feature>
<dbReference type="PIRSF" id="PIRSF027391">
    <property type="entry name" value="Hpre_diP_synt_I"/>
    <property type="match status" value="1"/>
</dbReference>
<dbReference type="EMBL" id="SKFG01000013">
    <property type="protein sequence ID" value="TCZ76359.1"/>
    <property type="molecule type" value="Genomic_DNA"/>
</dbReference>
<protein>
    <submittedName>
        <fullName evidence="2">Gx transporter family protein</fullName>
    </submittedName>
</protein>
<sequence>MHLQVDSSSEALRKTVILSIFGAVAVVLSIVESIIPFFSVPGAKLGLSNIMVLTCLYFFKGRDTFTLIVLKTILTAIIFGTFSSFLFSFMGSLFSFIVMFSLTRLGKDNFSTIGISVYGGIAHNIGQLAAAFIVIKSSIIFSYLPVLMITGIATGVFIGYATHHLVNSLSKLPLFKPYESRL</sequence>
<gene>
    <name evidence="2" type="ORF">E0485_14270</name>
</gene>